<evidence type="ECO:0000256" key="1">
    <source>
        <dbReference type="ARBA" id="ARBA00022741"/>
    </source>
</evidence>
<dbReference type="GO" id="GO:0005524">
    <property type="term" value="F:ATP binding"/>
    <property type="evidence" value="ECO:0007669"/>
    <property type="project" value="UniProtKB-KW"/>
</dbReference>
<dbReference type="GO" id="GO:0016787">
    <property type="term" value="F:hydrolase activity"/>
    <property type="evidence" value="ECO:0007669"/>
    <property type="project" value="UniProtKB-KW"/>
</dbReference>
<evidence type="ECO:0000259" key="9">
    <source>
        <dbReference type="PROSITE" id="PS51192"/>
    </source>
</evidence>
<keyword evidence="3" id="KW-0378">Hydrolase</keyword>
<evidence type="ECO:0000256" key="6">
    <source>
        <dbReference type="ARBA" id="ARBA00023125"/>
    </source>
</evidence>
<evidence type="ECO:0000256" key="7">
    <source>
        <dbReference type="ARBA" id="ARBA00023204"/>
    </source>
</evidence>
<evidence type="ECO:0000256" key="3">
    <source>
        <dbReference type="ARBA" id="ARBA00022801"/>
    </source>
</evidence>
<dbReference type="PROSITE" id="PS51194">
    <property type="entry name" value="HELICASE_CTER"/>
    <property type="match status" value="1"/>
</dbReference>
<evidence type="ECO:0000256" key="5">
    <source>
        <dbReference type="ARBA" id="ARBA00022840"/>
    </source>
</evidence>
<dbReference type="GO" id="GO:0003677">
    <property type="term" value="F:DNA binding"/>
    <property type="evidence" value="ECO:0007669"/>
    <property type="project" value="UniProtKB-KW"/>
</dbReference>
<dbReference type="InterPro" id="IPR045562">
    <property type="entry name" value="RecG_dom3_C"/>
</dbReference>
<keyword evidence="2" id="KW-0227">DNA damage</keyword>
<dbReference type="SMART" id="SM00490">
    <property type="entry name" value="HELICc"/>
    <property type="match status" value="1"/>
</dbReference>
<dbReference type="PATRIC" id="fig|1618334.3.peg.279"/>
<evidence type="ECO:0000259" key="10">
    <source>
        <dbReference type="PROSITE" id="PS51194"/>
    </source>
</evidence>
<dbReference type="SUPFAM" id="SSF50249">
    <property type="entry name" value="Nucleic acid-binding proteins"/>
    <property type="match status" value="1"/>
</dbReference>
<organism evidence="11 12">
    <name type="scientific">Berkelbacteria bacterium GW2011_GWA2_38_9</name>
    <dbReference type="NCBI Taxonomy" id="1618334"/>
    <lineage>
        <taxon>Bacteria</taxon>
        <taxon>Candidatus Berkelbacteria</taxon>
    </lineage>
</organism>
<sequence length="637" mass="71980">MNLTDPIQYLKGVGPKMAENFTRLGVGQVGDLLTHYPRRYLDLSSPQKVSDALPDEINVFRAKIIDLKSSRALRKNMNILKATLQDESGEINAIWFNQPFLSNVLQKGATWIFYGKVERNFQRERILMSPQFEHRPQMISIYPETEGISSKYIRLVVSQVLQEIRIVENLPENIIKSEQLLARSEAILKIHQPQNWADVNLARNRLAFEEMLTLALRLTQSRLSTQKELAQAMPVQEKLLKSFAAKLPFELTVSQKKAIWQIILDLSKPVPMSRLLNGDVGSGKTIVAAMVAYHVVKSGYQVAVMAPTEILANQHYQTFSKFLQPFKISVGLQTANNGVKQREILRQKSKLSTTPHFLSMTATPIPRTLALSLYGDLDISVLDELPKGRQKITTTVVHPSKRSETYHFIEEQIKAGRQAFVICPLIEKSGKVETQRILSLQDIDKKTVLEEFEKLDKNIFPHRKIGLLHGRLKSAEKEEVMKQFKEGKLDIIVSTSVVEVGVDVSNATVMMIEGAENFGLAQLWQFRGRVGRGQHASYCFLFTEIWSEKIRERLFSISTAKNGFELAEKDLTIRGPGEVVGISQSGIPDFKMASLTDLALINRSRQAAEQILAKDPNLQSLPDLKLAVEKMATRHLE</sequence>
<dbReference type="PROSITE" id="PS51192">
    <property type="entry name" value="HELICASE_ATP_BIND_1"/>
    <property type="match status" value="1"/>
</dbReference>
<comment type="caution">
    <text evidence="11">The sequence shown here is derived from an EMBL/GenBank/DDBJ whole genome shotgun (WGS) entry which is preliminary data.</text>
</comment>
<dbReference type="SUPFAM" id="SSF52540">
    <property type="entry name" value="P-loop containing nucleoside triphosphate hydrolases"/>
    <property type="match status" value="2"/>
</dbReference>
<dbReference type="Gene3D" id="2.40.50.140">
    <property type="entry name" value="Nucleic acid-binding proteins"/>
    <property type="match status" value="1"/>
</dbReference>
<dbReference type="Pfam" id="PF19833">
    <property type="entry name" value="RecG_dom3_C"/>
    <property type="match status" value="1"/>
</dbReference>
<keyword evidence="7" id="KW-0234">DNA repair</keyword>
<dbReference type="InterPro" id="IPR027417">
    <property type="entry name" value="P-loop_NTPase"/>
</dbReference>
<evidence type="ECO:0000256" key="4">
    <source>
        <dbReference type="ARBA" id="ARBA00022806"/>
    </source>
</evidence>
<dbReference type="PANTHER" id="PTHR47964:SF1">
    <property type="entry name" value="ATP-DEPENDENT DNA HELICASE HOMOLOG RECG, CHLOROPLASTIC"/>
    <property type="match status" value="1"/>
</dbReference>
<name>A0A0G0LDM8_9BACT</name>
<dbReference type="Pfam" id="PF17191">
    <property type="entry name" value="RecG_wedge"/>
    <property type="match status" value="1"/>
</dbReference>
<dbReference type="Pfam" id="PF00270">
    <property type="entry name" value="DEAD"/>
    <property type="match status" value="1"/>
</dbReference>
<evidence type="ECO:0000313" key="12">
    <source>
        <dbReference type="Proteomes" id="UP000033934"/>
    </source>
</evidence>
<dbReference type="InterPro" id="IPR033454">
    <property type="entry name" value="RecG_wedge"/>
</dbReference>
<dbReference type="CDD" id="cd04488">
    <property type="entry name" value="RecG_wedge_OBF"/>
    <property type="match status" value="1"/>
</dbReference>
<keyword evidence="5" id="KW-0067">ATP-binding</keyword>
<dbReference type="Proteomes" id="UP000033934">
    <property type="component" value="Unassembled WGS sequence"/>
</dbReference>
<evidence type="ECO:0000256" key="8">
    <source>
        <dbReference type="ARBA" id="ARBA00049819"/>
    </source>
</evidence>
<feature type="domain" description="Helicase ATP-binding" evidence="9">
    <location>
        <begin position="265"/>
        <end position="416"/>
    </location>
</feature>
<feature type="domain" description="Helicase C-terminal" evidence="10">
    <location>
        <begin position="424"/>
        <end position="572"/>
    </location>
</feature>
<evidence type="ECO:0000256" key="2">
    <source>
        <dbReference type="ARBA" id="ARBA00022763"/>
    </source>
</evidence>
<reference evidence="11 12" key="1">
    <citation type="journal article" date="2015" name="Nature">
        <title>rRNA introns, odd ribosomes, and small enigmatic genomes across a large radiation of phyla.</title>
        <authorList>
            <person name="Brown C.T."/>
            <person name="Hug L.A."/>
            <person name="Thomas B.C."/>
            <person name="Sharon I."/>
            <person name="Castelle C.J."/>
            <person name="Singh A."/>
            <person name="Wilkins M.J."/>
            <person name="Williams K.H."/>
            <person name="Banfield J.F."/>
        </authorList>
    </citation>
    <scope>NUCLEOTIDE SEQUENCE [LARGE SCALE GENOMIC DNA]</scope>
</reference>
<dbReference type="InterPro" id="IPR047112">
    <property type="entry name" value="RecG/Mfd"/>
</dbReference>
<keyword evidence="6" id="KW-0238">DNA-binding</keyword>
<dbReference type="SMART" id="SM00487">
    <property type="entry name" value="DEXDc"/>
    <property type="match status" value="1"/>
</dbReference>
<dbReference type="Gene3D" id="3.40.50.300">
    <property type="entry name" value="P-loop containing nucleotide triphosphate hydrolases"/>
    <property type="match status" value="3"/>
</dbReference>
<keyword evidence="4 11" id="KW-0347">Helicase</keyword>
<gene>
    <name evidence="11" type="ORF">UT11_C0015G0015</name>
</gene>
<dbReference type="InterPro" id="IPR011545">
    <property type="entry name" value="DEAD/DEAH_box_helicase_dom"/>
</dbReference>
<proteinExistence type="predicted"/>
<dbReference type="AlphaFoldDB" id="A0A0G0LDM8"/>
<protein>
    <recommendedName>
        <fullName evidence="8">Probable DNA 3'-5' helicase RecG</fullName>
    </recommendedName>
</protein>
<dbReference type="EMBL" id="LBVO01000015">
    <property type="protein sequence ID" value="KKQ90008.1"/>
    <property type="molecule type" value="Genomic_DNA"/>
</dbReference>
<dbReference type="Pfam" id="PF00271">
    <property type="entry name" value="Helicase_C"/>
    <property type="match status" value="1"/>
</dbReference>
<dbReference type="PANTHER" id="PTHR47964">
    <property type="entry name" value="ATP-DEPENDENT DNA HELICASE HOMOLOG RECG, CHLOROPLASTIC"/>
    <property type="match status" value="1"/>
</dbReference>
<dbReference type="GO" id="GO:0003678">
    <property type="term" value="F:DNA helicase activity"/>
    <property type="evidence" value="ECO:0007669"/>
    <property type="project" value="TreeGrafter"/>
</dbReference>
<dbReference type="InterPro" id="IPR001650">
    <property type="entry name" value="Helicase_C-like"/>
</dbReference>
<accession>A0A0G0LDM8</accession>
<evidence type="ECO:0000313" key="11">
    <source>
        <dbReference type="EMBL" id="KKQ90008.1"/>
    </source>
</evidence>
<keyword evidence="1" id="KW-0547">Nucleotide-binding</keyword>
<dbReference type="GO" id="GO:0006281">
    <property type="term" value="P:DNA repair"/>
    <property type="evidence" value="ECO:0007669"/>
    <property type="project" value="UniProtKB-KW"/>
</dbReference>
<dbReference type="InterPro" id="IPR014001">
    <property type="entry name" value="Helicase_ATP-bd"/>
</dbReference>
<dbReference type="InterPro" id="IPR012340">
    <property type="entry name" value="NA-bd_OB-fold"/>
</dbReference>